<dbReference type="Proteomes" id="UP000813444">
    <property type="component" value="Unassembled WGS sequence"/>
</dbReference>
<keyword evidence="5" id="KW-1185">Reference proteome</keyword>
<keyword evidence="2" id="KW-0539">Nucleus</keyword>
<dbReference type="GO" id="GO:0005634">
    <property type="term" value="C:nucleus"/>
    <property type="evidence" value="ECO:0007669"/>
    <property type="project" value="UniProtKB-SubCell"/>
</dbReference>
<evidence type="ECO:0000259" key="3">
    <source>
        <dbReference type="Pfam" id="PF13934"/>
    </source>
</evidence>
<dbReference type="EMBL" id="JAGPNK010000004">
    <property type="protein sequence ID" value="KAH7322648.1"/>
    <property type="molecule type" value="Genomic_DNA"/>
</dbReference>
<evidence type="ECO:0000256" key="1">
    <source>
        <dbReference type="ARBA" id="ARBA00004123"/>
    </source>
</evidence>
<name>A0A8K0T0U1_9HYPO</name>
<evidence type="ECO:0000313" key="5">
    <source>
        <dbReference type="Proteomes" id="UP000813444"/>
    </source>
</evidence>
<comment type="caution">
    <text evidence="4">The sequence shown here is derived from an EMBL/GenBank/DDBJ whole genome shotgun (WGS) entry which is preliminary data.</text>
</comment>
<dbReference type="OrthoDB" id="20729at2759"/>
<dbReference type="AlphaFoldDB" id="A0A8K0T0U1"/>
<reference evidence="4" key="1">
    <citation type="journal article" date="2021" name="Nat. Commun.">
        <title>Genetic determinants of endophytism in the Arabidopsis root mycobiome.</title>
        <authorList>
            <person name="Mesny F."/>
            <person name="Miyauchi S."/>
            <person name="Thiergart T."/>
            <person name="Pickel B."/>
            <person name="Atanasova L."/>
            <person name="Karlsson M."/>
            <person name="Huettel B."/>
            <person name="Barry K.W."/>
            <person name="Haridas S."/>
            <person name="Chen C."/>
            <person name="Bauer D."/>
            <person name="Andreopoulos W."/>
            <person name="Pangilinan J."/>
            <person name="LaButti K."/>
            <person name="Riley R."/>
            <person name="Lipzen A."/>
            <person name="Clum A."/>
            <person name="Drula E."/>
            <person name="Henrissat B."/>
            <person name="Kohler A."/>
            <person name="Grigoriev I.V."/>
            <person name="Martin F.M."/>
            <person name="Hacquard S."/>
        </authorList>
    </citation>
    <scope>NUCLEOTIDE SEQUENCE</scope>
    <source>
        <strain evidence="4">MPI-CAGE-CH-0235</strain>
    </source>
</reference>
<dbReference type="Pfam" id="PF13934">
    <property type="entry name" value="ELYS"/>
    <property type="match status" value="1"/>
</dbReference>
<proteinExistence type="predicted"/>
<organism evidence="4 5">
    <name type="scientific">Stachybotrys elegans</name>
    <dbReference type="NCBI Taxonomy" id="80388"/>
    <lineage>
        <taxon>Eukaryota</taxon>
        <taxon>Fungi</taxon>
        <taxon>Dikarya</taxon>
        <taxon>Ascomycota</taxon>
        <taxon>Pezizomycotina</taxon>
        <taxon>Sordariomycetes</taxon>
        <taxon>Hypocreomycetidae</taxon>
        <taxon>Hypocreales</taxon>
        <taxon>Stachybotryaceae</taxon>
        <taxon>Stachybotrys</taxon>
    </lineage>
</organism>
<evidence type="ECO:0000256" key="2">
    <source>
        <dbReference type="ARBA" id="ARBA00023242"/>
    </source>
</evidence>
<accession>A0A8K0T0U1</accession>
<dbReference type="InterPro" id="IPR025151">
    <property type="entry name" value="ELYS_dom"/>
</dbReference>
<comment type="subcellular location">
    <subcellularLocation>
        <location evidence="1">Nucleus</location>
    </subcellularLocation>
</comment>
<feature type="domain" description="ELYS-like" evidence="3">
    <location>
        <begin position="37"/>
        <end position="250"/>
    </location>
</feature>
<protein>
    <submittedName>
        <fullName evidence="4">Nuclear pore complex assembly-domain-containing protein</fullName>
    </submittedName>
</protein>
<gene>
    <name evidence="4" type="ORF">B0I35DRAFT_476578</name>
</gene>
<evidence type="ECO:0000313" key="4">
    <source>
        <dbReference type="EMBL" id="KAH7322648.1"/>
    </source>
</evidence>
<sequence>MANYRDFSQVFPPNLEFAYGRDIVHSIETHRKTLDGVLFIDRVLKALGLSKAKIYPPKNDAALRQLHQQICEASMSTHHKLSLFYYVLLDFDTVNSRLLPSEKFSSQFGLPMSYYTFMKGLWHMDREQFATALEYIAHPSLVPDFADEIVTALVRHTPDNDYSLVLSYYHAVQPILKTSAALSLLFEALAKTSISEALLYSRTHSEHTREALFYKLVEYALDGVAGQNDIAFFPLDKVEEKWFEEYLTEGDGHSLKKAKDTVLVRKIVRDQLAEAGKHRVGGQWGTLLQGIRAGLQGQEE</sequence>